<dbReference type="GO" id="GO:0005524">
    <property type="term" value="F:ATP binding"/>
    <property type="evidence" value="ECO:0007669"/>
    <property type="project" value="InterPro"/>
</dbReference>
<comment type="caution">
    <text evidence="4">The sequence shown here is derived from an EMBL/GenBank/DDBJ whole genome shotgun (WGS) entry which is preliminary data.</text>
</comment>
<dbReference type="InterPro" id="IPR036565">
    <property type="entry name" value="Mur-like_cat_sf"/>
</dbReference>
<proteinExistence type="predicted"/>
<name>A0A0G1WGP9_9BACT</name>
<feature type="transmembrane region" description="Helical" evidence="1">
    <location>
        <begin position="6"/>
        <end position="26"/>
    </location>
</feature>
<evidence type="ECO:0000313" key="4">
    <source>
        <dbReference type="EMBL" id="KKW17790.1"/>
    </source>
</evidence>
<feature type="domain" description="Mur ligase central" evidence="3">
    <location>
        <begin position="110"/>
        <end position="139"/>
    </location>
</feature>
<evidence type="ECO:0000256" key="1">
    <source>
        <dbReference type="SAM" id="Phobius"/>
    </source>
</evidence>
<keyword evidence="1" id="KW-1133">Transmembrane helix</keyword>
<protein>
    <submittedName>
        <fullName evidence="4">UDP-N-acetylmuramate-L-alanine ligase</fullName>
    </submittedName>
</protein>
<evidence type="ECO:0000259" key="2">
    <source>
        <dbReference type="Pfam" id="PF01225"/>
    </source>
</evidence>
<gene>
    <name evidence="4" type="ORF">UY57_C0010G0020</name>
</gene>
<dbReference type="Gene3D" id="3.40.50.720">
    <property type="entry name" value="NAD(P)-binding Rossmann-like Domain"/>
    <property type="match status" value="1"/>
</dbReference>
<dbReference type="SUPFAM" id="SSF51984">
    <property type="entry name" value="MurCD N-terminal domain"/>
    <property type="match status" value="1"/>
</dbReference>
<dbReference type="InterPro" id="IPR013221">
    <property type="entry name" value="Mur_ligase_cen"/>
</dbReference>
<dbReference type="SUPFAM" id="SSF53623">
    <property type="entry name" value="MurD-like peptide ligases, catalytic domain"/>
    <property type="match status" value="1"/>
</dbReference>
<dbReference type="Pfam" id="PF01225">
    <property type="entry name" value="Mur_ligase"/>
    <property type="match status" value="1"/>
</dbReference>
<keyword evidence="1" id="KW-0812">Transmembrane</keyword>
<accession>A0A0G1WGP9</accession>
<keyword evidence="4" id="KW-0436">Ligase</keyword>
<dbReference type="PANTHER" id="PTHR43445">
    <property type="entry name" value="UDP-N-ACETYLMURAMATE--L-ALANINE LIGASE-RELATED"/>
    <property type="match status" value="1"/>
</dbReference>
<dbReference type="GO" id="GO:0016881">
    <property type="term" value="F:acid-amino acid ligase activity"/>
    <property type="evidence" value="ECO:0007669"/>
    <property type="project" value="InterPro"/>
</dbReference>
<reference evidence="4 5" key="1">
    <citation type="journal article" date="2015" name="Nature">
        <title>rRNA introns, odd ribosomes, and small enigmatic genomes across a large radiation of phyla.</title>
        <authorList>
            <person name="Brown C.T."/>
            <person name="Hug L.A."/>
            <person name="Thomas B.C."/>
            <person name="Sharon I."/>
            <person name="Castelle C.J."/>
            <person name="Singh A."/>
            <person name="Wilkins M.J."/>
            <person name="Williams K.H."/>
            <person name="Banfield J.F."/>
        </authorList>
    </citation>
    <scope>NUCLEOTIDE SEQUENCE [LARGE SCALE GENOMIC DNA]</scope>
</reference>
<evidence type="ECO:0000313" key="5">
    <source>
        <dbReference type="Proteomes" id="UP000034120"/>
    </source>
</evidence>
<dbReference type="PANTHER" id="PTHR43445:SF3">
    <property type="entry name" value="UDP-N-ACETYLMURAMATE--L-ALANINE LIGASE"/>
    <property type="match status" value="1"/>
</dbReference>
<dbReference type="Proteomes" id="UP000034120">
    <property type="component" value="Unassembled WGS sequence"/>
</dbReference>
<dbReference type="InterPro" id="IPR000713">
    <property type="entry name" value="Mur_ligase_N"/>
</dbReference>
<feature type="domain" description="Mur ligase N-terminal catalytic" evidence="2">
    <location>
        <begin position="7"/>
        <end position="104"/>
    </location>
</feature>
<dbReference type="PATRIC" id="fig|1618673.3.peg.178"/>
<dbReference type="EMBL" id="LCQM01000010">
    <property type="protein sequence ID" value="KKW17790.1"/>
    <property type="molecule type" value="Genomic_DNA"/>
</dbReference>
<dbReference type="Pfam" id="PF08245">
    <property type="entry name" value="Mur_ligase_M"/>
    <property type="match status" value="1"/>
</dbReference>
<organism evidence="4 5">
    <name type="scientific">Candidatus Kaiserbacteria bacterium GW2011_GWB1_50_17</name>
    <dbReference type="NCBI Taxonomy" id="1618673"/>
    <lineage>
        <taxon>Bacteria</taxon>
        <taxon>Candidatus Kaiseribacteriota</taxon>
    </lineage>
</organism>
<dbReference type="AlphaFoldDB" id="A0A0G1WGP9"/>
<keyword evidence="1" id="KW-0472">Membrane</keyword>
<dbReference type="InterPro" id="IPR050061">
    <property type="entry name" value="MurCDEF_pg_biosynth"/>
</dbReference>
<sequence length="197" mass="21680">MTEALRVYFVGIGGIGMSALAQFFQYQGKIVSGSDREGTPTTKLLAERDMQVWIGEDGCHIPADTELLVYSDAVPVNNAERVRAREMKIPQTSYFEALGEVSKAMRTIAVAGTHGKTTTTAMLAKILQDCEKEPTAIVGSIVQDFGSNFLPGRNDLLVVEACEYREHLLELSPEMRPSLITPAPQCRNYSFSENSTR</sequence>
<evidence type="ECO:0000259" key="3">
    <source>
        <dbReference type="Pfam" id="PF08245"/>
    </source>
</evidence>
<dbReference type="Gene3D" id="3.40.1190.10">
    <property type="entry name" value="Mur-like, catalytic domain"/>
    <property type="match status" value="1"/>
</dbReference>